<dbReference type="InterPro" id="IPR050382">
    <property type="entry name" value="MFS_Na/Anion_cotransporter"/>
</dbReference>
<proteinExistence type="predicted"/>
<dbReference type="PANTHER" id="PTHR11662:SF53">
    <property type="entry name" value="MAJOR FACILITATOR SUPERFAMILY (MFS) PROFILE DOMAIN-CONTAINING PROTEIN"/>
    <property type="match status" value="1"/>
</dbReference>
<evidence type="ECO:0000313" key="6">
    <source>
        <dbReference type="Proteomes" id="UP000887575"/>
    </source>
</evidence>
<evidence type="ECO:0000256" key="2">
    <source>
        <dbReference type="ARBA" id="ARBA00022692"/>
    </source>
</evidence>
<evidence type="ECO:0000256" key="5">
    <source>
        <dbReference type="SAM" id="Phobius"/>
    </source>
</evidence>
<dbReference type="PANTHER" id="PTHR11662">
    <property type="entry name" value="SOLUTE CARRIER FAMILY 17"/>
    <property type="match status" value="1"/>
</dbReference>
<keyword evidence="2 5" id="KW-0812">Transmembrane</keyword>
<evidence type="ECO:0000256" key="3">
    <source>
        <dbReference type="ARBA" id="ARBA00022989"/>
    </source>
</evidence>
<feature type="transmembrane region" description="Helical" evidence="5">
    <location>
        <begin position="67"/>
        <end position="86"/>
    </location>
</feature>
<organism evidence="6 7">
    <name type="scientific">Mesorhabditis belari</name>
    <dbReference type="NCBI Taxonomy" id="2138241"/>
    <lineage>
        <taxon>Eukaryota</taxon>
        <taxon>Metazoa</taxon>
        <taxon>Ecdysozoa</taxon>
        <taxon>Nematoda</taxon>
        <taxon>Chromadorea</taxon>
        <taxon>Rhabditida</taxon>
        <taxon>Rhabditina</taxon>
        <taxon>Rhabditomorpha</taxon>
        <taxon>Rhabditoidea</taxon>
        <taxon>Rhabditidae</taxon>
        <taxon>Mesorhabditinae</taxon>
        <taxon>Mesorhabditis</taxon>
    </lineage>
</organism>
<dbReference type="GO" id="GO:0016020">
    <property type="term" value="C:membrane"/>
    <property type="evidence" value="ECO:0007669"/>
    <property type="project" value="UniProtKB-SubCell"/>
</dbReference>
<dbReference type="GO" id="GO:0022857">
    <property type="term" value="F:transmembrane transporter activity"/>
    <property type="evidence" value="ECO:0007669"/>
    <property type="project" value="InterPro"/>
</dbReference>
<dbReference type="InterPro" id="IPR036259">
    <property type="entry name" value="MFS_trans_sf"/>
</dbReference>
<keyword evidence="6" id="KW-1185">Reference proteome</keyword>
<sequence length="121" mass="12859">MPDTNITGVNFRQQNQGRCNKLATFPGLGGTLDWKPSQEGYVLAAQNAGNLLMLLTGMWADRLNGKWMVMTSLVLCVSANAILPMVSPVSLWLTVLCRMAVGAADACLIPAATSLGMNGMT</sequence>
<accession>A0AAF3F5W3</accession>
<evidence type="ECO:0000256" key="4">
    <source>
        <dbReference type="ARBA" id="ARBA00023136"/>
    </source>
</evidence>
<dbReference type="GO" id="GO:0006820">
    <property type="term" value="P:monoatomic anion transport"/>
    <property type="evidence" value="ECO:0007669"/>
    <property type="project" value="TreeGrafter"/>
</dbReference>
<evidence type="ECO:0000256" key="1">
    <source>
        <dbReference type="ARBA" id="ARBA00004141"/>
    </source>
</evidence>
<dbReference type="Pfam" id="PF07690">
    <property type="entry name" value="MFS_1"/>
    <property type="match status" value="1"/>
</dbReference>
<dbReference type="Proteomes" id="UP000887575">
    <property type="component" value="Unassembled WGS sequence"/>
</dbReference>
<keyword evidence="4 5" id="KW-0472">Membrane</keyword>
<comment type="subcellular location">
    <subcellularLocation>
        <location evidence="1">Membrane</location>
        <topology evidence="1">Multi-pass membrane protein</topology>
    </subcellularLocation>
</comment>
<dbReference type="InterPro" id="IPR011701">
    <property type="entry name" value="MFS"/>
</dbReference>
<reference evidence="7" key="1">
    <citation type="submission" date="2024-02" db="UniProtKB">
        <authorList>
            <consortium name="WormBaseParasite"/>
        </authorList>
    </citation>
    <scope>IDENTIFICATION</scope>
</reference>
<dbReference type="WBParaSite" id="MBELARI_LOCUS21871">
    <property type="protein sequence ID" value="MBELARI_LOCUS21871"/>
    <property type="gene ID" value="MBELARI_LOCUS21871"/>
</dbReference>
<dbReference type="Gene3D" id="1.20.1250.20">
    <property type="entry name" value="MFS general substrate transporter like domains"/>
    <property type="match status" value="1"/>
</dbReference>
<name>A0AAF3F5W3_9BILA</name>
<protein>
    <submittedName>
        <fullName evidence="7">Major facilitator superfamily (MFS) profile domain-containing protein</fullName>
    </submittedName>
</protein>
<evidence type="ECO:0000313" key="7">
    <source>
        <dbReference type="WBParaSite" id="MBELARI_LOCUS21871"/>
    </source>
</evidence>
<keyword evidence="3 5" id="KW-1133">Transmembrane helix</keyword>
<dbReference type="SUPFAM" id="SSF103473">
    <property type="entry name" value="MFS general substrate transporter"/>
    <property type="match status" value="1"/>
</dbReference>
<dbReference type="AlphaFoldDB" id="A0AAF3F5W3"/>